<dbReference type="PANTHER" id="PTHR30480">
    <property type="entry name" value="BETA-HEXOSAMINIDASE-RELATED"/>
    <property type="match status" value="1"/>
</dbReference>
<evidence type="ECO:0000256" key="1">
    <source>
        <dbReference type="ARBA" id="ARBA00001231"/>
    </source>
</evidence>
<dbReference type="Gene3D" id="3.20.20.300">
    <property type="entry name" value="Glycoside hydrolase, family 3, N-terminal domain"/>
    <property type="match status" value="1"/>
</dbReference>
<dbReference type="SUPFAM" id="SSF51445">
    <property type="entry name" value="(Trans)glycosidases"/>
    <property type="match status" value="1"/>
</dbReference>
<dbReference type="InterPro" id="IPR050226">
    <property type="entry name" value="NagZ_Beta-hexosaminidase"/>
</dbReference>
<dbReference type="Proteomes" id="UP001177597">
    <property type="component" value="Chromosome"/>
</dbReference>
<dbReference type="RefSeq" id="WP_280629551.1">
    <property type="nucleotide sequence ID" value="NZ_CP123498.1"/>
</dbReference>
<evidence type="ECO:0000256" key="5">
    <source>
        <dbReference type="ARBA" id="ARBA00023295"/>
    </source>
</evidence>
<evidence type="ECO:0000256" key="4">
    <source>
        <dbReference type="ARBA" id="ARBA00022801"/>
    </source>
</evidence>
<dbReference type="GO" id="GO:0005975">
    <property type="term" value="P:carbohydrate metabolic process"/>
    <property type="evidence" value="ECO:0007669"/>
    <property type="project" value="InterPro"/>
</dbReference>
<evidence type="ECO:0000313" key="8">
    <source>
        <dbReference type="EMBL" id="WGL95795.1"/>
    </source>
</evidence>
<evidence type="ECO:0000313" key="9">
    <source>
        <dbReference type="Proteomes" id="UP001177597"/>
    </source>
</evidence>
<dbReference type="EMBL" id="CP123498">
    <property type="protein sequence ID" value="WGL95795.1"/>
    <property type="molecule type" value="Genomic_DNA"/>
</dbReference>
<protein>
    <recommendedName>
        <fullName evidence="3">beta-N-acetylhexosaminidase</fullName>
        <ecNumber evidence="3">3.2.1.52</ecNumber>
    </recommendedName>
</protein>
<organism evidence="8 9">
    <name type="scientific">Arsenophonus nasoniae</name>
    <name type="common">son-killer infecting Nasonia vitripennis</name>
    <dbReference type="NCBI Taxonomy" id="638"/>
    <lineage>
        <taxon>Bacteria</taxon>
        <taxon>Pseudomonadati</taxon>
        <taxon>Pseudomonadota</taxon>
        <taxon>Gammaproteobacteria</taxon>
        <taxon>Enterobacterales</taxon>
        <taxon>Morganellaceae</taxon>
        <taxon>Arsenophonus</taxon>
    </lineage>
</organism>
<dbReference type="Gene3D" id="3.40.50.1700">
    <property type="entry name" value="Glycoside hydrolase family 3 C-terminal domain"/>
    <property type="match status" value="1"/>
</dbReference>
<keyword evidence="4 8" id="KW-0378">Hydrolase</keyword>
<gene>
    <name evidence="8" type="ORF">QE207_04090</name>
</gene>
<proteinExistence type="inferred from homology"/>
<dbReference type="GO" id="GO:0009254">
    <property type="term" value="P:peptidoglycan turnover"/>
    <property type="evidence" value="ECO:0007669"/>
    <property type="project" value="TreeGrafter"/>
</dbReference>
<evidence type="ECO:0000256" key="2">
    <source>
        <dbReference type="ARBA" id="ARBA00005336"/>
    </source>
</evidence>
<evidence type="ECO:0000259" key="7">
    <source>
        <dbReference type="Pfam" id="PF00933"/>
    </source>
</evidence>
<reference evidence="8" key="1">
    <citation type="submission" date="2023-04" db="EMBL/GenBank/DDBJ databases">
        <title>Genome dynamics across the evolutionary transition to endosymbiosis.</title>
        <authorList>
            <person name="Siozios S."/>
            <person name="Nadal-Jimenez P."/>
            <person name="Azagi T."/>
            <person name="Sprong H."/>
            <person name="Frost C.L."/>
            <person name="Parratt S.R."/>
            <person name="Taylor G."/>
            <person name="Brettell L."/>
            <person name="Lew K.C."/>
            <person name="Croft L."/>
            <person name="King K.C."/>
            <person name="Brockhurst M.A."/>
            <person name="Hypsa V."/>
            <person name="Novakova E."/>
            <person name="Darby A.C."/>
            <person name="Hurst G.D.D."/>
        </authorList>
    </citation>
    <scope>NUCLEOTIDE SEQUENCE</scope>
    <source>
        <strain evidence="8">AIh</strain>
    </source>
</reference>
<dbReference type="GO" id="GO:0004563">
    <property type="term" value="F:beta-N-acetylhexosaminidase activity"/>
    <property type="evidence" value="ECO:0007669"/>
    <property type="project" value="UniProtKB-EC"/>
</dbReference>
<dbReference type="InterPro" id="IPR001764">
    <property type="entry name" value="Glyco_hydro_3_N"/>
</dbReference>
<keyword evidence="5 8" id="KW-0326">Glycosidase</keyword>
<dbReference type="PROSITE" id="PS00775">
    <property type="entry name" value="GLYCOSYL_HYDROL_F3"/>
    <property type="match status" value="1"/>
</dbReference>
<name>A0AA95GEN2_9GAMM</name>
<feature type="signal peptide" evidence="6">
    <location>
        <begin position="1"/>
        <end position="17"/>
    </location>
</feature>
<dbReference type="Pfam" id="PF00933">
    <property type="entry name" value="Glyco_hydro_3"/>
    <property type="match status" value="1"/>
</dbReference>
<dbReference type="InterPro" id="IPR036881">
    <property type="entry name" value="Glyco_hydro_3_C_sf"/>
</dbReference>
<evidence type="ECO:0000256" key="6">
    <source>
        <dbReference type="SAM" id="SignalP"/>
    </source>
</evidence>
<dbReference type="InterPro" id="IPR019800">
    <property type="entry name" value="Glyco_hydro_3_AS"/>
</dbReference>
<dbReference type="AlphaFoldDB" id="A0AA95GEN2"/>
<evidence type="ECO:0000256" key="3">
    <source>
        <dbReference type="ARBA" id="ARBA00012663"/>
    </source>
</evidence>
<feature type="domain" description="Glycoside hydrolase family 3 N-terminal" evidence="7">
    <location>
        <begin position="46"/>
        <end position="370"/>
    </location>
</feature>
<sequence length="620" mass="69358">MNKIALSLCLLSFFCSAKVITHQQLADLWQSPEAEAKQLVENMSFAEKLGQMLMLGFPHWGIDAEKNVLAMTKLKPEIANIIHHYHLGSVILFRDNLIDTPQTVNLINALQQARSNLPLFISIDQEGGYVTRLRIGTEMPGNMALGATRSKQLSELVGMIHGYELMHLGFNFNFAPVVDINNNQDNPIIGVRSYSDRPQLVAEMANSYIQGIHRYAVLTAIKHFPGHGNVTADSHLSLPTINISQQQWRKFELLPFRHTMPNTDAIITAHIVIPALDNHKLTTIDKRQVGVPATLSKPILSGILRNKLNYQGLIITDVMDMGAIAKNFDANWVVKQAILAGNDIILMPVKITAIEDVTKLEQLYHYLKTEAQSNPELDRRIGESAYRVVLSKLKNRISAQDKSAQQAQQVVAAKIDKDIENMVADNAITLIKNSNVLPFQLKNNNKIVIFSDEKARNQLIKKHLLALADELNINMTTQDDVVTMMADDKTEQQLTTKMQNSDLIILATYNLKKAPINAQRILNVANRNAIPVVVIATNNPYDIAYLRGVKANIAIYGITGFDAINNNRNNLETNIRSGLRTLFLTPNKRLINSPTGRLPVDIKTPDLDRTLYPYGYGLVY</sequence>
<dbReference type="PANTHER" id="PTHR30480:SF13">
    <property type="entry name" value="BETA-HEXOSAMINIDASE"/>
    <property type="match status" value="1"/>
</dbReference>
<dbReference type="InterPro" id="IPR036962">
    <property type="entry name" value="Glyco_hydro_3_N_sf"/>
</dbReference>
<dbReference type="InterPro" id="IPR017853">
    <property type="entry name" value="GH"/>
</dbReference>
<comment type="catalytic activity">
    <reaction evidence="1">
        <text>Hydrolysis of terminal non-reducing N-acetyl-D-hexosamine residues in N-acetyl-beta-D-hexosaminides.</text>
        <dbReference type="EC" id="3.2.1.52"/>
    </reaction>
</comment>
<feature type="chain" id="PRO_5041700055" description="beta-N-acetylhexosaminidase" evidence="6">
    <location>
        <begin position="18"/>
        <end position="620"/>
    </location>
</feature>
<comment type="similarity">
    <text evidence="2">Belongs to the glycosyl hydrolase 3 family.</text>
</comment>
<keyword evidence="6" id="KW-0732">Signal</keyword>
<dbReference type="EC" id="3.2.1.52" evidence="3"/>
<accession>A0AA95GEN2</accession>